<proteinExistence type="predicted"/>
<dbReference type="Proteomes" id="UP000781932">
    <property type="component" value="Unassembled WGS sequence"/>
</dbReference>
<feature type="compositionally biased region" description="Low complexity" evidence="10">
    <location>
        <begin position="10"/>
        <end position="48"/>
    </location>
</feature>
<dbReference type="EMBL" id="JAATWM020000014">
    <property type="protein sequence ID" value="KAF9877317.1"/>
    <property type="molecule type" value="Genomic_DNA"/>
</dbReference>
<dbReference type="PANTHER" id="PTHR15459">
    <property type="entry name" value="POLYAMINE-MODULATED FACTOR 1"/>
    <property type="match status" value="1"/>
</dbReference>
<dbReference type="OrthoDB" id="18453at2759"/>
<reference evidence="11" key="1">
    <citation type="submission" date="2020-03" db="EMBL/GenBank/DDBJ databases">
        <authorList>
            <person name="He L."/>
        </authorList>
    </citation>
    <scope>NUCLEOTIDE SEQUENCE</scope>
    <source>
        <strain evidence="11">CkLH20</strain>
    </source>
</reference>
<evidence type="ECO:0000256" key="9">
    <source>
        <dbReference type="ARBA" id="ARBA00023328"/>
    </source>
</evidence>
<dbReference type="RefSeq" id="XP_038746778.1">
    <property type="nucleotide sequence ID" value="XM_038887736.1"/>
</dbReference>
<evidence type="ECO:0000256" key="2">
    <source>
        <dbReference type="ARBA" id="ARBA00004629"/>
    </source>
</evidence>
<evidence type="ECO:0000313" key="12">
    <source>
        <dbReference type="Proteomes" id="UP000781932"/>
    </source>
</evidence>
<dbReference type="GO" id="GO:0007059">
    <property type="term" value="P:chromosome segregation"/>
    <property type="evidence" value="ECO:0007669"/>
    <property type="project" value="TreeGrafter"/>
</dbReference>
<feature type="region of interest" description="Disordered" evidence="10">
    <location>
        <begin position="1"/>
        <end position="60"/>
    </location>
</feature>
<evidence type="ECO:0000256" key="6">
    <source>
        <dbReference type="ARBA" id="ARBA00022838"/>
    </source>
</evidence>
<keyword evidence="4" id="KW-0132">Cell division</keyword>
<dbReference type="Pfam" id="PF03980">
    <property type="entry name" value="Nnf1"/>
    <property type="match status" value="1"/>
</dbReference>
<sequence length="255" mass="28150">MSTTDPNREQPPQEQAPQQPESQTEEPQNQTTEAQDEPPQQQQQQEQPPASPPLPQKHTAVTPGVRAGYFEKTYNGALQKTLQAVRFENFADCFPTIAANAPNTLRNVQKQMADYLEDRCSKDFQTILAERDVVRKLNEFESLVSDADRRRLESGDDAEEPIPPHLLPPEVVIKAHMAPRLAAQQSHMNARLQNTQASNEVLFASIQAQRAEIAVLIAQLEGHVADVDGANGMLVDVAPELAAEARDAEALMSGM</sequence>
<keyword evidence="9" id="KW-0137">Centromere</keyword>
<comment type="subcellular location">
    <subcellularLocation>
        <location evidence="2">Chromosome</location>
        <location evidence="2">Centromere</location>
        <location evidence="2">Kinetochore</location>
    </subcellularLocation>
    <subcellularLocation>
        <location evidence="1">Nucleus</location>
    </subcellularLocation>
</comment>
<dbReference type="GO" id="GO:0005634">
    <property type="term" value="C:nucleus"/>
    <property type="evidence" value="ECO:0007669"/>
    <property type="project" value="UniProtKB-SubCell"/>
</dbReference>
<keyword evidence="6" id="KW-0995">Kinetochore</keyword>
<evidence type="ECO:0000256" key="3">
    <source>
        <dbReference type="ARBA" id="ARBA00022454"/>
    </source>
</evidence>
<dbReference type="GO" id="GO:0000444">
    <property type="term" value="C:MIS12/MIND type complex"/>
    <property type="evidence" value="ECO:0007669"/>
    <property type="project" value="InterPro"/>
</dbReference>
<dbReference type="PANTHER" id="PTHR15459:SF3">
    <property type="entry name" value="POLYAMINE-MODULATED FACTOR 1"/>
    <property type="match status" value="1"/>
</dbReference>
<dbReference type="InterPro" id="IPR007128">
    <property type="entry name" value="PMF1/Nnf1"/>
</dbReference>
<gene>
    <name evidence="11" type="ORF">CkaCkLH20_05017</name>
</gene>
<keyword evidence="12" id="KW-1185">Reference proteome</keyword>
<evidence type="ECO:0000256" key="4">
    <source>
        <dbReference type="ARBA" id="ARBA00022618"/>
    </source>
</evidence>
<keyword evidence="7" id="KW-0539">Nucleus</keyword>
<reference evidence="11" key="2">
    <citation type="submission" date="2020-11" db="EMBL/GenBank/DDBJ databases">
        <title>Whole genome sequencing of Colletotrichum sp.</title>
        <authorList>
            <person name="Li H."/>
        </authorList>
    </citation>
    <scope>NUCLEOTIDE SEQUENCE</scope>
    <source>
        <strain evidence="11">CkLH20</strain>
    </source>
</reference>
<evidence type="ECO:0000256" key="10">
    <source>
        <dbReference type="SAM" id="MobiDB-lite"/>
    </source>
</evidence>
<protein>
    <submittedName>
        <fullName evidence="11">Mind kinetochore complex component</fullName>
    </submittedName>
</protein>
<dbReference type="AlphaFoldDB" id="A0A9P6I5I9"/>
<evidence type="ECO:0000256" key="1">
    <source>
        <dbReference type="ARBA" id="ARBA00004123"/>
    </source>
</evidence>
<organism evidence="11 12">
    <name type="scientific">Colletotrichum karsti</name>
    <dbReference type="NCBI Taxonomy" id="1095194"/>
    <lineage>
        <taxon>Eukaryota</taxon>
        <taxon>Fungi</taxon>
        <taxon>Dikarya</taxon>
        <taxon>Ascomycota</taxon>
        <taxon>Pezizomycotina</taxon>
        <taxon>Sordariomycetes</taxon>
        <taxon>Hypocreomycetidae</taxon>
        <taxon>Glomerellales</taxon>
        <taxon>Glomerellaceae</taxon>
        <taxon>Colletotrichum</taxon>
        <taxon>Colletotrichum boninense species complex</taxon>
    </lineage>
</organism>
<keyword evidence="3" id="KW-0158">Chromosome</keyword>
<dbReference type="GeneID" id="62160810"/>
<name>A0A9P6I5I9_9PEZI</name>
<evidence type="ECO:0000256" key="8">
    <source>
        <dbReference type="ARBA" id="ARBA00023306"/>
    </source>
</evidence>
<keyword evidence="8" id="KW-0131">Cell cycle</keyword>
<dbReference type="GO" id="GO:0051301">
    <property type="term" value="P:cell division"/>
    <property type="evidence" value="ECO:0007669"/>
    <property type="project" value="UniProtKB-KW"/>
</dbReference>
<evidence type="ECO:0000256" key="5">
    <source>
        <dbReference type="ARBA" id="ARBA00022776"/>
    </source>
</evidence>
<evidence type="ECO:0000256" key="7">
    <source>
        <dbReference type="ARBA" id="ARBA00023242"/>
    </source>
</evidence>
<keyword evidence="5" id="KW-0498">Mitosis</keyword>
<comment type="caution">
    <text evidence="11">The sequence shown here is derived from an EMBL/GenBank/DDBJ whole genome shotgun (WGS) entry which is preliminary data.</text>
</comment>
<evidence type="ECO:0000313" key="11">
    <source>
        <dbReference type="EMBL" id="KAF9877317.1"/>
    </source>
</evidence>
<accession>A0A9P6I5I9</accession>